<dbReference type="STRING" id="1182542.W9Y2G6"/>
<evidence type="ECO:0000256" key="3">
    <source>
        <dbReference type="ARBA" id="ARBA00023125"/>
    </source>
</evidence>
<dbReference type="AlphaFoldDB" id="W9Y2G6"/>
<dbReference type="GO" id="GO:0000981">
    <property type="term" value="F:DNA-binding transcription factor activity, RNA polymerase II-specific"/>
    <property type="evidence" value="ECO:0007669"/>
    <property type="project" value="InterPro"/>
</dbReference>
<accession>W9Y2G6</accession>
<dbReference type="GeneID" id="19167777"/>
<dbReference type="InterPro" id="IPR001138">
    <property type="entry name" value="Zn2Cys6_DnaBD"/>
</dbReference>
<dbReference type="GO" id="GO:0000976">
    <property type="term" value="F:transcription cis-regulatory region binding"/>
    <property type="evidence" value="ECO:0007669"/>
    <property type="project" value="TreeGrafter"/>
</dbReference>
<reference evidence="8 9" key="1">
    <citation type="submission" date="2013-03" db="EMBL/GenBank/DDBJ databases">
        <title>The Genome Sequence of Capronia epimyces CBS 606.96.</title>
        <authorList>
            <consortium name="The Broad Institute Genomics Platform"/>
            <person name="Cuomo C."/>
            <person name="de Hoog S."/>
            <person name="Gorbushina A."/>
            <person name="Walker B."/>
            <person name="Young S.K."/>
            <person name="Zeng Q."/>
            <person name="Gargeya S."/>
            <person name="Fitzgerald M."/>
            <person name="Haas B."/>
            <person name="Abouelleil A."/>
            <person name="Allen A.W."/>
            <person name="Alvarado L."/>
            <person name="Arachchi H.M."/>
            <person name="Berlin A.M."/>
            <person name="Chapman S.B."/>
            <person name="Gainer-Dewar J."/>
            <person name="Goldberg J."/>
            <person name="Griggs A."/>
            <person name="Gujja S."/>
            <person name="Hansen M."/>
            <person name="Howarth C."/>
            <person name="Imamovic A."/>
            <person name="Ireland A."/>
            <person name="Larimer J."/>
            <person name="McCowan C."/>
            <person name="Murphy C."/>
            <person name="Pearson M."/>
            <person name="Poon T.W."/>
            <person name="Priest M."/>
            <person name="Roberts A."/>
            <person name="Saif S."/>
            <person name="Shea T."/>
            <person name="Sisk P."/>
            <person name="Sykes S."/>
            <person name="Wortman J."/>
            <person name="Nusbaum C."/>
            <person name="Birren B."/>
        </authorList>
    </citation>
    <scope>NUCLEOTIDE SEQUENCE [LARGE SCALE GENOMIC DNA]</scope>
    <source>
        <strain evidence="8 9">CBS 606.96</strain>
    </source>
</reference>
<evidence type="ECO:0000256" key="6">
    <source>
        <dbReference type="SAM" id="MobiDB-lite"/>
    </source>
</evidence>
<keyword evidence="3" id="KW-0238">DNA-binding</keyword>
<evidence type="ECO:0000313" key="9">
    <source>
        <dbReference type="Proteomes" id="UP000019478"/>
    </source>
</evidence>
<keyword evidence="5" id="KW-0539">Nucleus</keyword>
<dbReference type="OrthoDB" id="3477330at2759"/>
<evidence type="ECO:0000259" key="7">
    <source>
        <dbReference type="PROSITE" id="PS50048"/>
    </source>
</evidence>
<comment type="subcellular location">
    <subcellularLocation>
        <location evidence="1">Nucleus</location>
    </subcellularLocation>
</comment>
<feature type="region of interest" description="Disordered" evidence="6">
    <location>
        <begin position="374"/>
        <end position="407"/>
    </location>
</feature>
<dbReference type="eggNOG" id="ENOG502QQBG">
    <property type="taxonomic scope" value="Eukaryota"/>
</dbReference>
<evidence type="ECO:0000256" key="2">
    <source>
        <dbReference type="ARBA" id="ARBA00023015"/>
    </source>
</evidence>
<dbReference type="HOGENOM" id="CLU_009030_3_0_1"/>
<dbReference type="CDD" id="cd00067">
    <property type="entry name" value="GAL4"/>
    <property type="match status" value="1"/>
</dbReference>
<dbReference type="Proteomes" id="UP000019478">
    <property type="component" value="Unassembled WGS sequence"/>
</dbReference>
<dbReference type="Gene3D" id="4.10.240.10">
    <property type="entry name" value="Zn(2)-C6 fungal-type DNA-binding domain"/>
    <property type="match status" value="1"/>
</dbReference>
<evidence type="ECO:0000256" key="4">
    <source>
        <dbReference type="ARBA" id="ARBA00023163"/>
    </source>
</evidence>
<dbReference type="GO" id="GO:0005634">
    <property type="term" value="C:nucleus"/>
    <property type="evidence" value="ECO:0007669"/>
    <property type="project" value="UniProtKB-SubCell"/>
</dbReference>
<comment type="caution">
    <text evidence="8">The sequence shown here is derived from an EMBL/GenBank/DDBJ whole genome shotgun (WGS) entry which is preliminary data.</text>
</comment>
<keyword evidence="2" id="KW-0805">Transcription regulation</keyword>
<keyword evidence="9" id="KW-1185">Reference proteome</keyword>
<evidence type="ECO:0000313" key="8">
    <source>
        <dbReference type="EMBL" id="EXJ86698.1"/>
    </source>
</evidence>
<sequence>MRPRGETKRSKTFTGCRTCRLRSVKCGEEKPACRRCRNSGLTCAGYGIGLVWPGQKVSNGTQRRMLLDTAQSSRVFLSERDVDSALETIDSAADGACLTVKLFSVFPTTSSVDHPQWNAPSTSSDATGVSPPPTNLEVNHLDLSQAYLSSPRAACSVDDFEQQWCSPRYPTPPTWPGPIEMILPALDGFSLFADSRRERQLMHYWVTFLSGLMTPTPRVDNIFHNIFTTLAFLAKSTYRNSPAYQAFLHSLYAFAALSHTRLHDSSLFGRETGGRHVEKSLQYLSQGLTSSTQLEEQQAVLATIITLSVIPAFTGDGSDWRVHFRGGLAWLHTTDKSAWKYSRTTSTLYQFLVCLETLRPAQYNVAKDLPPQRFSLRHPELPSPESGDRSKYLDEERDYQEEEEDGGETDWYLSDVFGITRPILEIIHQINQWLFDGISPPAQELDQLELRIYRNNPEKSRFSGPDERCREMAWHHARAFYCACHIYLGCTLRRRSPKDHIVSSFVRQGIEHIEAFGLLEQDLNVSGLMWPAFITACETEQADLRLRVMKYFDKRERWGIANVTEAKEVILNVWRRKDEAPADQNVLWHDVMAEMGADIILS</sequence>
<dbReference type="GO" id="GO:0008270">
    <property type="term" value="F:zinc ion binding"/>
    <property type="evidence" value="ECO:0007669"/>
    <property type="project" value="InterPro"/>
</dbReference>
<organism evidence="8 9">
    <name type="scientific">Capronia epimyces CBS 606.96</name>
    <dbReference type="NCBI Taxonomy" id="1182542"/>
    <lineage>
        <taxon>Eukaryota</taxon>
        <taxon>Fungi</taxon>
        <taxon>Dikarya</taxon>
        <taxon>Ascomycota</taxon>
        <taxon>Pezizomycotina</taxon>
        <taxon>Eurotiomycetes</taxon>
        <taxon>Chaetothyriomycetidae</taxon>
        <taxon>Chaetothyriales</taxon>
        <taxon>Herpotrichiellaceae</taxon>
        <taxon>Capronia</taxon>
    </lineage>
</organism>
<dbReference type="EMBL" id="AMGY01000003">
    <property type="protein sequence ID" value="EXJ86698.1"/>
    <property type="molecule type" value="Genomic_DNA"/>
</dbReference>
<dbReference type="SMART" id="SM00066">
    <property type="entry name" value="GAL4"/>
    <property type="match status" value="1"/>
</dbReference>
<protein>
    <recommendedName>
        <fullName evidence="7">Zn(2)-C6 fungal-type domain-containing protein</fullName>
    </recommendedName>
</protein>
<dbReference type="InterPro" id="IPR021858">
    <property type="entry name" value="Fun_TF"/>
</dbReference>
<name>W9Y2G6_9EURO</name>
<dbReference type="Pfam" id="PF00172">
    <property type="entry name" value="Zn_clus"/>
    <property type="match status" value="1"/>
</dbReference>
<dbReference type="PROSITE" id="PS50048">
    <property type="entry name" value="ZN2_CY6_FUNGAL_2"/>
    <property type="match status" value="1"/>
</dbReference>
<proteinExistence type="predicted"/>
<evidence type="ECO:0000256" key="5">
    <source>
        <dbReference type="ARBA" id="ARBA00023242"/>
    </source>
</evidence>
<keyword evidence="4" id="KW-0804">Transcription</keyword>
<feature type="domain" description="Zn(2)-C6 fungal-type" evidence="7">
    <location>
        <begin position="15"/>
        <end position="43"/>
    </location>
</feature>
<dbReference type="Pfam" id="PF11951">
    <property type="entry name" value="Fungal_trans_2"/>
    <property type="match status" value="1"/>
</dbReference>
<dbReference type="RefSeq" id="XP_007731977.1">
    <property type="nucleotide sequence ID" value="XM_007733787.1"/>
</dbReference>
<feature type="compositionally biased region" description="Acidic residues" evidence="6">
    <location>
        <begin position="395"/>
        <end position="407"/>
    </location>
</feature>
<dbReference type="InterPro" id="IPR036864">
    <property type="entry name" value="Zn2-C6_fun-type_DNA-bd_sf"/>
</dbReference>
<evidence type="ECO:0000256" key="1">
    <source>
        <dbReference type="ARBA" id="ARBA00004123"/>
    </source>
</evidence>
<dbReference type="PANTHER" id="PTHR37534:SF49">
    <property type="entry name" value="LYSINE BIOSYNTHESIS REGULATORY PROTEIN LYS14"/>
    <property type="match status" value="1"/>
</dbReference>
<dbReference type="PANTHER" id="PTHR37534">
    <property type="entry name" value="TRANSCRIPTIONAL ACTIVATOR PROTEIN UGA3"/>
    <property type="match status" value="1"/>
</dbReference>
<gene>
    <name evidence="8" type="ORF">A1O3_03651</name>
</gene>
<dbReference type="SUPFAM" id="SSF57701">
    <property type="entry name" value="Zn2/Cys6 DNA-binding domain"/>
    <property type="match status" value="1"/>
</dbReference>
<dbReference type="GO" id="GO:0045944">
    <property type="term" value="P:positive regulation of transcription by RNA polymerase II"/>
    <property type="evidence" value="ECO:0007669"/>
    <property type="project" value="TreeGrafter"/>
</dbReference>